<sequence>MKSVHRIAVQAAEATDKSPYVIGICVHFLLYRRVAKADERFGVEYDTVGSRIYLTPQAGQLVNVVFGADAPCLARTIEAELKNEDEARRGLRTRPQRAPHELTPQEQELVAATERAAAQRRAREQEAALAARQTRRELRACRLEAHFADVCPALLLPHAQKHLRKVADALEPHGISCTL</sequence>
<organism evidence="1 2">
    <name type="scientific">Eumeta variegata</name>
    <name type="common">Bagworm moth</name>
    <name type="synonym">Eumeta japonica</name>
    <dbReference type="NCBI Taxonomy" id="151549"/>
    <lineage>
        <taxon>Eukaryota</taxon>
        <taxon>Metazoa</taxon>
        <taxon>Ecdysozoa</taxon>
        <taxon>Arthropoda</taxon>
        <taxon>Hexapoda</taxon>
        <taxon>Insecta</taxon>
        <taxon>Pterygota</taxon>
        <taxon>Neoptera</taxon>
        <taxon>Endopterygota</taxon>
        <taxon>Lepidoptera</taxon>
        <taxon>Glossata</taxon>
        <taxon>Ditrysia</taxon>
        <taxon>Tineoidea</taxon>
        <taxon>Psychidae</taxon>
        <taxon>Oiketicinae</taxon>
        <taxon>Eumeta</taxon>
    </lineage>
</organism>
<dbReference type="AlphaFoldDB" id="A0A4C1WPI7"/>
<dbReference type="EMBL" id="BGZK01000618">
    <property type="protein sequence ID" value="GBP53191.1"/>
    <property type="molecule type" value="Genomic_DNA"/>
</dbReference>
<name>A0A4C1WPI7_EUMVA</name>
<evidence type="ECO:0000313" key="2">
    <source>
        <dbReference type="Proteomes" id="UP000299102"/>
    </source>
</evidence>
<proteinExistence type="predicted"/>
<accession>A0A4C1WPI7</accession>
<evidence type="ECO:0000313" key="1">
    <source>
        <dbReference type="EMBL" id="GBP53191.1"/>
    </source>
</evidence>
<dbReference type="Proteomes" id="UP000299102">
    <property type="component" value="Unassembled WGS sequence"/>
</dbReference>
<keyword evidence="2" id="KW-1185">Reference proteome</keyword>
<reference evidence="1 2" key="1">
    <citation type="journal article" date="2019" name="Commun. Biol.">
        <title>The bagworm genome reveals a unique fibroin gene that provides high tensile strength.</title>
        <authorList>
            <person name="Kono N."/>
            <person name="Nakamura H."/>
            <person name="Ohtoshi R."/>
            <person name="Tomita M."/>
            <person name="Numata K."/>
            <person name="Arakawa K."/>
        </authorList>
    </citation>
    <scope>NUCLEOTIDE SEQUENCE [LARGE SCALE GENOMIC DNA]</scope>
</reference>
<gene>
    <name evidence="1" type="ORF">EVAR_8968_1</name>
</gene>
<protein>
    <submittedName>
        <fullName evidence="1">Uncharacterized protein</fullName>
    </submittedName>
</protein>
<dbReference type="OrthoDB" id="10263751at2759"/>
<comment type="caution">
    <text evidence="1">The sequence shown here is derived from an EMBL/GenBank/DDBJ whole genome shotgun (WGS) entry which is preliminary data.</text>
</comment>